<keyword evidence="5" id="KW-0804">Transcription</keyword>
<evidence type="ECO:0000256" key="7">
    <source>
        <dbReference type="SAM" id="MobiDB-lite"/>
    </source>
</evidence>
<evidence type="ECO:0000256" key="5">
    <source>
        <dbReference type="ARBA" id="ARBA00023163"/>
    </source>
</evidence>
<evidence type="ECO:0000259" key="8">
    <source>
        <dbReference type="PROSITE" id="PS52003"/>
    </source>
</evidence>
<dbReference type="InterPro" id="IPR036770">
    <property type="entry name" value="Ankyrin_rpt-contain_sf"/>
</dbReference>
<name>A0A8C1SAE8_CYPCA</name>
<dbReference type="GO" id="GO:0003677">
    <property type="term" value="F:DNA binding"/>
    <property type="evidence" value="ECO:0007669"/>
    <property type="project" value="InterPro"/>
</dbReference>
<evidence type="ECO:0000256" key="6">
    <source>
        <dbReference type="PROSITE-ProRule" id="PRU00023"/>
    </source>
</evidence>
<dbReference type="GO" id="GO:0005634">
    <property type="term" value="C:nucleus"/>
    <property type="evidence" value="ECO:0007669"/>
    <property type="project" value="TreeGrafter"/>
</dbReference>
<dbReference type="PANTHER" id="PTHR24124">
    <property type="entry name" value="ANKYRIN REPEAT FAMILY A"/>
    <property type="match status" value="1"/>
</dbReference>
<proteinExistence type="predicted"/>
<keyword evidence="3 6" id="KW-0040">ANK repeat</keyword>
<protein>
    <submittedName>
        <fullName evidence="9">Zgc:113279</fullName>
    </submittedName>
</protein>
<feature type="region of interest" description="Disordered" evidence="7">
    <location>
        <begin position="43"/>
        <end position="109"/>
    </location>
</feature>
<evidence type="ECO:0000256" key="1">
    <source>
        <dbReference type="ARBA" id="ARBA00022737"/>
    </source>
</evidence>
<dbReference type="PANTHER" id="PTHR24124:SF8">
    <property type="entry name" value="OCA DOMAIN-CONTAINING PROTEIN"/>
    <property type="match status" value="1"/>
</dbReference>
<accession>A0A8C1SAE8</accession>
<feature type="region of interest" description="Disordered" evidence="7">
    <location>
        <begin position="134"/>
        <end position="155"/>
    </location>
</feature>
<keyword evidence="1" id="KW-0677">Repeat</keyword>
<evidence type="ECO:0000256" key="4">
    <source>
        <dbReference type="ARBA" id="ARBA00023159"/>
    </source>
</evidence>
<feature type="compositionally biased region" description="Polar residues" evidence="7">
    <location>
        <begin position="84"/>
        <end position="100"/>
    </location>
</feature>
<feature type="compositionally biased region" description="Basic and acidic residues" evidence="7">
    <location>
        <begin position="49"/>
        <end position="59"/>
    </location>
</feature>
<feature type="region of interest" description="Disordered" evidence="7">
    <location>
        <begin position="220"/>
        <end position="249"/>
    </location>
</feature>
<feature type="compositionally biased region" description="Basic residues" evidence="7">
    <location>
        <begin position="144"/>
        <end position="153"/>
    </location>
</feature>
<dbReference type="PROSITE" id="PS50297">
    <property type="entry name" value="ANK_REP_REGION"/>
    <property type="match status" value="2"/>
</dbReference>
<dbReference type="Proteomes" id="UP000694700">
    <property type="component" value="Unplaced"/>
</dbReference>
<feature type="domain" description="OCA" evidence="8">
    <location>
        <begin position="108"/>
        <end position="130"/>
    </location>
</feature>
<evidence type="ECO:0000313" key="10">
    <source>
        <dbReference type="Proteomes" id="UP000694700"/>
    </source>
</evidence>
<dbReference type="Gene3D" id="1.25.40.20">
    <property type="entry name" value="Ankyrin repeat-containing domain"/>
    <property type="match status" value="1"/>
</dbReference>
<dbReference type="InterPro" id="IPR047571">
    <property type="entry name" value="OCA"/>
</dbReference>
<dbReference type="Ensembl" id="ENSCCRT00015005332.1">
    <property type="protein sequence ID" value="ENSCCRP00015005123.1"/>
    <property type="gene ID" value="ENSCCRG00015002773.1"/>
</dbReference>
<dbReference type="InterPro" id="IPR002110">
    <property type="entry name" value="Ankyrin_rpt"/>
</dbReference>
<keyword evidence="2" id="KW-0805">Transcription regulation</keyword>
<dbReference type="SUPFAM" id="SSF48403">
    <property type="entry name" value="Ankyrin repeat"/>
    <property type="match status" value="1"/>
</dbReference>
<evidence type="ECO:0000313" key="9">
    <source>
        <dbReference type="Ensembl" id="ENSCCRP00015005123.1"/>
    </source>
</evidence>
<organism evidence="9 10">
    <name type="scientific">Cyprinus carpio</name>
    <name type="common">Common carp</name>
    <dbReference type="NCBI Taxonomy" id="7962"/>
    <lineage>
        <taxon>Eukaryota</taxon>
        <taxon>Metazoa</taxon>
        <taxon>Chordata</taxon>
        <taxon>Craniata</taxon>
        <taxon>Vertebrata</taxon>
        <taxon>Euteleostomi</taxon>
        <taxon>Actinopterygii</taxon>
        <taxon>Neopterygii</taxon>
        <taxon>Teleostei</taxon>
        <taxon>Ostariophysi</taxon>
        <taxon>Cypriniformes</taxon>
        <taxon>Cyprinidae</taxon>
        <taxon>Cyprininae</taxon>
        <taxon>Cyprinus</taxon>
    </lineage>
</organism>
<dbReference type="AlphaFoldDB" id="A0A8C1SAE8"/>
<dbReference type="GO" id="GO:0010468">
    <property type="term" value="P:regulation of gene expression"/>
    <property type="evidence" value="ECO:0007669"/>
    <property type="project" value="TreeGrafter"/>
</dbReference>
<reference evidence="9" key="1">
    <citation type="submission" date="2025-08" db="UniProtKB">
        <authorList>
            <consortium name="Ensembl"/>
        </authorList>
    </citation>
    <scope>IDENTIFICATION</scope>
</reference>
<keyword evidence="4" id="KW-0010">Activator</keyword>
<evidence type="ECO:0000256" key="2">
    <source>
        <dbReference type="ARBA" id="ARBA00023015"/>
    </source>
</evidence>
<feature type="compositionally biased region" description="Low complexity" evidence="7">
    <location>
        <begin position="232"/>
        <end position="249"/>
    </location>
</feature>
<feature type="repeat" description="ANK" evidence="6">
    <location>
        <begin position="396"/>
        <end position="428"/>
    </location>
</feature>
<dbReference type="SMART" id="SM00248">
    <property type="entry name" value="ANK"/>
    <property type="match status" value="3"/>
</dbReference>
<dbReference type="GO" id="GO:0070974">
    <property type="term" value="F:POU domain binding"/>
    <property type="evidence" value="ECO:0007669"/>
    <property type="project" value="InterPro"/>
</dbReference>
<dbReference type="Pfam" id="PF12796">
    <property type="entry name" value="Ank_2"/>
    <property type="match status" value="1"/>
</dbReference>
<sequence length="568" mass="63550">MGSLFSHVKTQVSSVSRLFRSGNENKPRLTGHTCLMKTSRMVSSQVKAKGPEDTEHRDYSCGGSPLPAEPPSDANIPNLPILTQKASGGSKAKNSCQTGPKKQKSTSEKKYLGVRVRMPVRDMLKNIRIAKGIDPKDLQGNHSKASKGNKKRVNTSGNLRRFLKHQTKSLEELAIIVEVLEEDLKTCQSHRFPNKSPSASYSSEFWVEDASPQGFMNTNGQENEMPLSPSYSVPSDTSPVHSVSSSYPSPTYSQGADVFLGNQEEYSSYESDNYRYDGLYGMSCSAANSCEYQVPSPQESFNASPNPEVWEVSSQKMNCPPWPHSQHEEWSGMTFLTQLEREENLLKGISDQELLEVDENGRVLLHRVVEKGKRSLVYVIARRMAALKKLDIKDSEGKTPLHLAAQKNQHFMVADLVSLGANINVKDQYGKTCLHLSAENGYIRVLEVLKGLMRNGVYINLEERDANGLSALQCAAVALNHTVRELELCGPAGWVRLHTLRKEQMIETLECLLQMECYLHTSDQGRFSPMKGAVDYKLFKQATFFQPNEIKARNDMIQKRFGYMCGCF</sequence>
<evidence type="ECO:0000256" key="3">
    <source>
        <dbReference type="ARBA" id="ARBA00023043"/>
    </source>
</evidence>
<feature type="repeat" description="ANK" evidence="6">
    <location>
        <begin position="429"/>
        <end position="464"/>
    </location>
</feature>
<dbReference type="PROSITE" id="PS50088">
    <property type="entry name" value="ANK_REPEAT"/>
    <property type="match status" value="2"/>
</dbReference>
<dbReference type="PROSITE" id="PS52003">
    <property type="entry name" value="OCA"/>
    <property type="match status" value="1"/>
</dbReference>